<evidence type="ECO:0000313" key="1">
    <source>
        <dbReference type="Proteomes" id="UP000515158"/>
    </source>
</evidence>
<sequence length="842" mass="91118">MCVVDTANFIWEAYVLRFVEGYLHRSNMLTNIRESLEALNAEALYEIKKLLRSRCSETMLSAVDLLECCLKDESLGSTYPLREFMLEEDMVGFLCDAMSTNSWPLLERLTYVLELLSDSDKMLLEGHAVVAVEAAQRRAHFLALMVSSKSAECESALRAILRLVSTLLERWRSVLRSAQCASNLCPPQGLLSTLRLVLDARCASPPTTLCVANMLYSLLCVVSVGGEPGDPTGLAVTIASCVRAVSSALQGLLHPGDNQGGDQGDGLDEEERNSTAEWACGILSAIAARITSVRAACEKLSDVECDDALRTMERLEAEMQQVMLDKCLPIVVKTARARIESSDEESVVLGLDELYERGPAQPGMTWVLLDALVTSLEHGKDAVALADTLACQDFLWLLPALHRTERSDAALNLLCSMLAHLAAELVGGQDGQLLLADSLPAYVLSLPHGPSAQRVPASVLKMVWVSFAVNCVLATDCMTEAARAASCRLTQLLVDADVRGTLAAAFTAHPCLLYWAFQASAVSARMQQVVLELWLSQVSQGEASDEDAVGIAAPVLEIVLTQRQAVHPLLPPPEATFPSAPPNELELSLSPLFPFAGHATLLGDARFAQAVLSAASDEDVQVCATALSLLRHLEEDNALLKAPVVQAATPLEVGTLLLAVCSGDLQVASAGVLLLLEVLKPKQHPFLILEDDAEMLQSLYFMLQNQALKVRGKPEDSDAVWRALAGLMSRSPTLCQQPWNHVLIKLNLKQAPLFQLSDDFVSFLMEWLRHVAPAEQPPEPTPRRPMPTMLTETAIEIASALAEAVPDFQMGTVGRGIADALLRVTANLPPNLMSSVKGLATK</sequence>
<name>A0A6P8Z112_THRPL</name>
<dbReference type="Proteomes" id="UP000515158">
    <property type="component" value="Unplaced"/>
</dbReference>
<dbReference type="OrthoDB" id="7449659at2759"/>
<evidence type="ECO:0000313" key="2">
    <source>
        <dbReference type="RefSeq" id="XP_034240252.1"/>
    </source>
</evidence>
<gene>
    <name evidence="2" type="primary">LOC117644747</name>
</gene>
<organism evidence="2">
    <name type="scientific">Thrips palmi</name>
    <name type="common">Melon thrips</name>
    <dbReference type="NCBI Taxonomy" id="161013"/>
    <lineage>
        <taxon>Eukaryota</taxon>
        <taxon>Metazoa</taxon>
        <taxon>Ecdysozoa</taxon>
        <taxon>Arthropoda</taxon>
        <taxon>Hexapoda</taxon>
        <taxon>Insecta</taxon>
        <taxon>Pterygota</taxon>
        <taxon>Neoptera</taxon>
        <taxon>Paraneoptera</taxon>
        <taxon>Thysanoptera</taxon>
        <taxon>Terebrantia</taxon>
        <taxon>Thripoidea</taxon>
        <taxon>Thripidae</taxon>
        <taxon>Thrips</taxon>
    </lineage>
</organism>
<protein>
    <submittedName>
        <fullName evidence="2">Uncharacterized protein LOC117644747</fullName>
    </submittedName>
</protein>
<reference evidence="2" key="1">
    <citation type="submission" date="2025-08" db="UniProtKB">
        <authorList>
            <consortium name="RefSeq"/>
        </authorList>
    </citation>
    <scope>IDENTIFICATION</scope>
    <source>
        <tissue evidence="2">Total insect</tissue>
    </source>
</reference>
<dbReference type="GeneID" id="117644747"/>
<accession>A0A6P8Z112</accession>
<dbReference type="RefSeq" id="XP_034240252.1">
    <property type="nucleotide sequence ID" value="XM_034384361.1"/>
</dbReference>
<dbReference type="KEGG" id="tpal:117644747"/>
<dbReference type="AlphaFoldDB" id="A0A6P8Z112"/>
<keyword evidence="1" id="KW-1185">Reference proteome</keyword>
<dbReference type="InParanoid" id="A0A6P8Z112"/>
<proteinExistence type="predicted"/>